<evidence type="ECO:0000256" key="3">
    <source>
        <dbReference type="ARBA" id="ARBA00022729"/>
    </source>
</evidence>
<keyword evidence="9" id="KW-1185">Reference proteome</keyword>
<dbReference type="InterPro" id="IPR017946">
    <property type="entry name" value="PLC-like_Pdiesterase_TIM-brl"/>
</dbReference>
<evidence type="ECO:0000259" key="7">
    <source>
        <dbReference type="PROSITE" id="PS51704"/>
    </source>
</evidence>
<keyword evidence="3" id="KW-0732">Signal</keyword>
<protein>
    <recommendedName>
        <fullName evidence="2">glycerophosphodiester phosphodiesterase</fullName>
        <ecNumber evidence="2">3.1.4.46</ecNumber>
    </recommendedName>
</protein>
<evidence type="ECO:0000256" key="6">
    <source>
        <dbReference type="ARBA" id="ARBA00047512"/>
    </source>
</evidence>
<dbReference type="Pfam" id="PF03009">
    <property type="entry name" value="GDPD"/>
    <property type="match status" value="1"/>
</dbReference>
<dbReference type="PANTHER" id="PTHR43620:SF7">
    <property type="entry name" value="GLYCEROPHOSPHODIESTER PHOSPHODIESTERASE GDPD5-RELATED"/>
    <property type="match status" value="1"/>
</dbReference>
<organism evidence="8 9">
    <name type="scientific">Hibiscus syriacus</name>
    <name type="common">Rose of Sharon</name>
    <dbReference type="NCBI Taxonomy" id="106335"/>
    <lineage>
        <taxon>Eukaryota</taxon>
        <taxon>Viridiplantae</taxon>
        <taxon>Streptophyta</taxon>
        <taxon>Embryophyta</taxon>
        <taxon>Tracheophyta</taxon>
        <taxon>Spermatophyta</taxon>
        <taxon>Magnoliopsida</taxon>
        <taxon>eudicotyledons</taxon>
        <taxon>Gunneridae</taxon>
        <taxon>Pentapetalae</taxon>
        <taxon>rosids</taxon>
        <taxon>malvids</taxon>
        <taxon>Malvales</taxon>
        <taxon>Malvaceae</taxon>
        <taxon>Malvoideae</taxon>
        <taxon>Hibiscus</taxon>
    </lineage>
</organism>
<accession>A0A6A2XAM2</accession>
<evidence type="ECO:0000256" key="5">
    <source>
        <dbReference type="ARBA" id="ARBA00022801"/>
    </source>
</evidence>
<comment type="caution">
    <text evidence="8">The sequence shown here is derived from an EMBL/GenBank/DDBJ whole genome shotgun (WGS) entry which is preliminary data.</text>
</comment>
<dbReference type="Proteomes" id="UP000436088">
    <property type="component" value="Unassembled WGS sequence"/>
</dbReference>
<comment type="catalytic activity">
    <reaction evidence="6">
        <text>a sn-glycero-3-phosphodiester + H2O = an alcohol + sn-glycerol 3-phosphate + H(+)</text>
        <dbReference type="Rhea" id="RHEA:12969"/>
        <dbReference type="ChEBI" id="CHEBI:15377"/>
        <dbReference type="ChEBI" id="CHEBI:15378"/>
        <dbReference type="ChEBI" id="CHEBI:30879"/>
        <dbReference type="ChEBI" id="CHEBI:57597"/>
        <dbReference type="ChEBI" id="CHEBI:83408"/>
        <dbReference type="EC" id="3.1.4.46"/>
    </reaction>
</comment>
<dbReference type="GO" id="GO:0006071">
    <property type="term" value="P:glycerol metabolic process"/>
    <property type="evidence" value="ECO:0007669"/>
    <property type="project" value="UniProtKB-KW"/>
</dbReference>
<keyword evidence="5" id="KW-0378">Hydrolase</keyword>
<dbReference type="GO" id="GO:0005773">
    <property type="term" value="C:vacuole"/>
    <property type="evidence" value="ECO:0007669"/>
    <property type="project" value="TreeGrafter"/>
</dbReference>
<gene>
    <name evidence="8" type="ORF">F3Y22_tig00111847pilonHSYRG00316</name>
</gene>
<evidence type="ECO:0000313" key="8">
    <source>
        <dbReference type="EMBL" id="KAE8672332.1"/>
    </source>
</evidence>
<dbReference type="GO" id="GO:0006629">
    <property type="term" value="P:lipid metabolic process"/>
    <property type="evidence" value="ECO:0007669"/>
    <property type="project" value="InterPro"/>
</dbReference>
<feature type="domain" description="GP-PDE" evidence="7">
    <location>
        <begin position="1"/>
        <end position="136"/>
    </location>
</feature>
<comment type="similarity">
    <text evidence="1">Belongs to the glycerophosphoryl diester phosphodiesterase family.</text>
</comment>
<dbReference type="SUPFAM" id="SSF51695">
    <property type="entry name" value="PLC-like phosphodiesterases"/>
    <property type="match status" value="1"/>
</dbReference>
<reference evidence="8" key="1">
    <citation type="submission" date="2019-09" db="EMBL/GenBank/DDBJ databases">
        <title>Draft genome information of white flower Hibiscus syriacus.</title>
        <authorList>
            <person name="Kim Y.-M."/>
        </authorList>
    </citation>
    <scope>NUCLEOTIDE SEQUENCE [LARGE SCALE GENOMIC DNA]</scope>
    <source>
        <strain evidence="8">YM2019G1</strain>
    </source>
</reference>
<dbReference type="EC" id="3.1.4.46" evidence="2"/>
<dbReference type="PROSITE" id="PS51704">
    <property type="entry name" value="GP_PDE"/>
    <property type="match status" value="1"/>
</dbReference>
<evidence type="ECO:0000256" key="1">
    <source>
        <dbReference type="ARBA" id="ARBA00007277"/>
    </source>
</evidence>
<sequence length="136" mass="16073">MVFLCFHDVTLDETTHVADHKEFSNRKRTYDVQGVNTTGFFPVDFTLEELKKLRVKQRYEFRDQQYNGKFQIITFEEFISFALDAPRVGIYPEVKNLVFINQHVSKMAKWKEIEDKVVEALKKYGYKGSYMSRLAG</sequence>
<evidence type="ECO:0000256" key="4">
    <source>
        <dbReference type="ARBA" id="ARBA00022798"/>
    </source>
</evidence>
<keyword evidence="4" id="KW-0319">Glycerol metabolism</keyword>
<dbReference type="EMBL" id="VEPZ02001449">
    <property type="protein sequence ID" value="KAE8672332.1"/>
    <property type="molecule type" value="Genomic_DNA"/>
</dbReference>
<evidence type="ECO:0000313" key="9">
    <source>
        <dbReference type="Proteomes" id="UP000436088"/>
    </source>
</evidence>
<dbReference type="InterPro" id="IPR030395">
    <property type="entry name" value="GP_PDE_dom"/>
</dbReference>
<dbReference type="GO" id="GO:0008889">
    <property type="term" value="F:glycerophosphodiester phosphodiesterase activity"/>
    <property type="evidence" value="ECO:0007669"/>
    <property type="project" value="UniProtKB-EC"/>
</dbReference>
<dbReference type="AlphaFoldDB" id="A0A6A2XAM2"/>
<name>A0A6A2XAM2_HIBSY</name>
<proteinExistence type="inferred from homology"/>
<evidence type="ECO:0000256" key="2">
    <source>
        <dbReference type="ARBA" id="ARBA00012247"/>
    </source>
</evidence>
<dbReference type="Gene3D" id="3.20.20.190">
    <property type="entry name" value="Phosphatidylinositol (PI) phosphodiesterase"/>
    <property type="match status" value="1"/>
</dbReference>
<dbReference type="PANTHER" id="PTHR43620">
    <property type="entry name" value="GLYCEROPHOSPHORYL DIESTER PHOSPHODIESTERASE"/>
    <property type="match status" value="1"/>
</dbReference>